<dbReference type="InterPro" id="IPR000679">
    <property type="entry name" value="Znf_GATA"/>
</dbReference>
<dbReference type="Proteomes" id="UP000037751">
    <property type="component" value="Unassembled WGS sequence"/>
</dbReference>
<feature type="region of interest" description="Disordered" evidence="8">
    <location>
        <begin position="432"/>
        <end position="486"/>
    </location>
</feature>
<evidence type="ECO:0000256" key="1">
    <source>
        <dbReference type="ARBA" id="ARBA00004123"/>
    </source>
</evidence>
<protein>
    <submittedName>
        <fullName evidence="10">Siderophore biosynthesis regulatory protein urbs1</fullName>
    </submittedName>
</protein>
<dbReference type="AlphaFoldDB" id="A0A0M8MMT7"/>
<dbReference type="VEuPathDB" id="FungiDB:Malapachy_2081"/>
<dbReference type="SUPFAM" id="SSF57716">
    <property type="entry name" value="Glucocorticoid receptor-like (DNA-binding domain)"/>
    <property type="match status" value="1"/>
</dbReference>
<feature type="region of interest" description="Disordered" evidence="8">
    <location>
        <begin position="138"/>
        <end position="196"/>
    </location>
</feature>
<feature type="compositionally biased region" description="Low complexity" evidence="8">
    <location>
        <begin position="141"/>
        <end position="159"/>
    </location>
</feature>
<dbReference type="InterPro" id="IPR013088">
    <property type="entry name" value="Znf_NHR/GATA"/>
</dbReference>
<dbReference type="CDD" id="cd00202">
    <property type="entry name" value="ZnF_GATA"/>
    <property type="match status" value="1"/>
</dbReference>
<dbReference type="SMART" id="SM00401">
    <property type="entry name" value="ZnF_GATA"/>
    <property type="match status" value="1"/>
</dbReference>
<dbReference type="GO" id="GO:0000122">
    <property type="term" value="P:negative regulation of transcription by RNA polymerase II"/>
    <property type="evidence" value="ECO:0007669"/>
    <property type="project" value="TreeGrafter"/>
</dbReference>
<feature type="region of interest" description="Disordered" evidence="8">
    <location>
        <begin position="254"/>
        <end position="315"/>
    </location>
</feature>
<feature type="compositionally biased region" description="Basic and acidic residues" evidence="8">
    <location>
        <begin position="47"/>
        <end position="59"/>
    </location>
</feature>
<feature type="coiled-coil region" evidence="7">
    <location>
        <begin position="394"/>
        <end position="428"/>
    </location>
</feature>
<dbReference type="GO" id="GO:0005634">
    <property type="term" value="C:nucleus"/>
    <property type="evidence" value="ECO:0007669"/>
    <property type="project" value="UniProtKB-SubCell"/>
</dbReference>
<evidence type="ECO:0000313" key="11">
    <source>
        <dbReference type="Proteomes" id="UP000037751"/>
    </source>
</evidence>
<organism evidence="10 11">
    <name type="scientific">Malassezia pachydermatis</name>
    <dbReference type="NCBI Taxonomy" id="77020"/>
    <lineage>
        <taxon>Eukaryota</taxon>
        <taxon>Fungi</taxon>
        <taxon>Dikarya</taxon>
        <taxon>Basidiomycota</taxon>
        <taxon>Ustilaginomycotina</taxon>
        <taxon>Malasseziomycetes</taxon>
        <taxon>Malasseziales</taxon>
        <taxon>Malasseziaceae</taxon>
        <taxon>Malassezia</taxon>
    </lineage>
</organism>
<keyword evidence="3 6" id="KW-0863">Zinc-finger</keyword>
<gene>
    <name evidence="10" type="ORF">Malapachy_2081</name>
</gene>
<feature type="domain" description="GATA-type" evidence="9">
    <location>
        <begin position="198"/>
        <end position="251"/>
    </location>
</feature>
<keyword evidence="7" id="KW-0175">Coiled coil</keyword>
<evidence type="ECO:0000256" key="5">
    <source>
        <dbReference type="ARBA" id="ARBA00023242"/>
    </source>
</evidence>
<dbReference type="EMBL" id="LGAV01000002">
    <property type="protein sequence ID" value="KOS15656.1"/>
    <property type="molecule type" value="Genomic_DNA"/>
</dbReference>
<name>A0A0M8MMT7_9BASI</name>
<evidence type="ECO:0000256" key="3">
    <source>
        <dbReference type="ARBA" id="ARBA00022771"/>
    </source>
</evidence>
<feature type="compositionally biased region" description="Basic and acidic residues" evidence="8">
    <location>
        <begin position="300"/>
        <end position="315"/>
    </location>
</feature>
<dbReference type="GO" id="GO:0000978">
    <property type="term" value="F:RNA polymerase II cis-regulatory region sequence-specific DNA binding"/>
    <property type="evidence" value="ECO:0007669"/>
    <property type="project" value="TreeGrafter"/>
</dbReference>
<reference evidence="10 11" key="1">
    <citation type="submission" date="2015-07" db="EMBL/GenBank/DDBJ databases">
        <title>Draft Genome Sequence of Malassezia furfur CBS1878 and Malassezia pachydermatis CBS1879.</title>
        <authorList>
            <person name="Triana S."/>
            <person name="Ohm R."/>
            <person name="Gonzalez A."/>
            <person name="DeCock H."/>
            <person name="Restrepo S."/>
            <person name="Celis A."/>
        </authorList>
    </citation>
    <scope>NUCLEOTIDE SEQUENCE [LARGE SCALE GENOMIC DNA]</scope>
    <source>
        <strain evidence="10 11">CBS 1879</strain>
    </source>
</reference>
<dbReference type="PROSITE" id="PS00344">
    <property type="entry name" value="GATA_ZN_FINGER_1"/>
    <property type="match status" value="1"/>
</dbReference>
<dbReference type="GO" id="GO:0008270">
    <property type="term" value="F:zinc ion binding"/>
    <property type="evidence" value="ECO:0007669"/>
    <property type="project" value="UniProtKB-KW"/>
</dbReference>
<sequence>MAISNMELHVLSSSREGIPRYDFDYASGMPPPPDMVKGSALPIQRPASREPRETLWPHTDKKRRASDSSEAELSGAETAHDEDAAPACAAPRESKSSAAVDASPVVGSCPGHGLCNGMGGSHECSGCPTYNNVIGEPSPKPTEAATSSTSSSHASPTASVPLPPPSVPTKTEEVASTEPAAQGKKEPAKAGDEKAGHTIEALRCTNCQTTTTPLWRRDEDGNNICNACGLYQKLHGTHRPIGMRKTVIKRRKRLMGTSNQASSGTQTSTSSKGPSSAAPAAAGTGAKASSAAARSTTRFKARDDDTHAGRAERDREAAMVLMEVGSASRWGSRPASASPQVEAADEANEVPPMRSAHDMASAEARMMPRPMPMMPYARVPYTSSTAAPCTAARMHELERLRDELYLERNRLDDLLERTERALTEYRHARYDRSAGSSSPYVMGMSAPPPPVPSSFALPPRLHSPSTEMPPRVSPSAWRARGPDRLH</sequence>
<dbReference type="GO" id="GO:0000981">
    <property type="term" value="F:DNA-binding transcription factor activity, RNA polymerase II-specific"/>
    <property type="evidence" value="ECO:0007669"/>
    <property type="project" value="TreeGrafter"/>
</dbReference>
<evidence type="ECO:0000313" key="10">
    <source>
        <dbReference type="EMBL" id="KOS15656.1"/>
    </source>
</evidence>
<keyword evidence="2" id="KW-0479">Metal-binding</keyword>
<dbReference type="PROSITE" id="PS50114">
    <property type="entry name" value="GATA_ZN_FINGER_2"/>
    <property type="match status" value="1"/>
</dbReference>
<keyword evidence="4" id="KW-0862">Zinc</keyword>
<dbReference type="OrthoDB" id="515401at2759"/>
<dbReference type="STRING" id="77020.A0A0M8MMT7"/>
<dbReference type="RefSeq" id="XP_017993288.1">
    <property type="nucleotide sequence ID" value="XM_018136574.1"/>
</dbReference>
<dbReference type="GeneID" id="28728449"/>
<comment type="caution">
    <text evidence="10">The sequence shown here is derived from an EMBL/GenBank/DDBJ whole genome shotgun (WGS) entry which is preliminary data.</text>
</comment>
<dbReference type="InterPro" id="IPR039355">
    <property type="entry name" value="Transcription_factor_GATA"/>
</dbReference>
<dbReference type="GO" id="GO:0045944">
    <property type="term" value="P:positive regulation of transcription by RNA polymerase II"/>
    <property type="evidence" value="ECO:0007669"/>
    <property type="project" value="TreeGrafter"/>
</dbReference>
<proteinExistence type="predicted"/>
<evidence type="ECO:0000259" key="9">
    <source>
        <dbReference type="PROSITE" id="PS50114"/>
    </source>
</evidence>
<feature type="compositionally biased region" description="Low complexity" evidence="8">
    <location>
        <begin position="256"/>
        <end position="298"/>
    </location>
</feature>
<dbReference type="PANTHER" id="PTHR10071">
    <property type="entry name" value="TRANSCRIPTION FACTOR GATA FAMILY MEMBER"/>
    <property type="match status" value="1"/>
</dbReference>
<keyword evidence="5" id="KW-0539">Nucleus</keyword>
<evidence type="ECO:0000256" key="4">
    <source>
        <dbReference type="ARBA" id="ARBA00022833"/>
    </source>
</evidence>
<accession>A0A0M8MMT7</accession>
<dbReference type="FunFam" id="3.30.50.10:FF:000007">
    <property type="entry name" value="Nitrogen regulatory AreA, N-terminal"/>
    <property type="match status" value="1"/>
</dbReference>
<evidence type="ECO:0000256" key="6">
    <source>
        <dbReference type="PROSITE-ProRule" id="PRU00094"/>
    </source>
</evidence>
<dbReference type="Gene3D" id="3.30.50.10">
    <property type="entry name" value="Erythroid Transcription Factor GATA-1, subunit A"/>
    <property type="match status" value="1"/>
</dbReference>
<dbReference type="PANTHER" id="PTHR10071:SF281">
    <property type="entry name" value="BOX A-BINDING FACTOR-RELATED"/>
    <property type="match status" value="1"/>
</dbReference>
<dbReference type="Pfam" id="PF00320">
    <property type="entry name" value="GATA"/>
    <property type="match status" value="1"/>
</dbReference>
<evidence type="ECO:0000256" key="2">
    <source>
        <dbReference type="ARBA" id="ARBA00022723"/>
    </source>
</evidence>
<feature type="region of interest" description="Disordered" evidence="8">
    <location>
        <begin position="20"/>
        <end position="101"/>
    </location>
</feature>
<evidence type="ECO:0000256" key="7">
    <source>
        <dbReference type="SAM" id="Coils"/>
    </source>
</evidence>
<evidence type="ECO:0000256" key="8">
    <source>
        <dbReference type="SAM" id="MobiDB-lite"/>
    </source>
</evidence>
<comment type="subcellular location">
    <subcellularLocation>
        <location evidence="1">Nucleus</location>
    </subcellularLocation>
</comment>
<keyword evidence="11" id="KW-1185">Reference proteome</keyword>
<feature type="compositionally biased region" description="Basic and acidic residues" evidence="8">
    <location>
        <begin position="183"/>
        <end position="196"/>
    </location>
</feature>
<dbReference type="PRINTS" id="PR00619">
    <property type="entry name" value="GATAZNFINGER"/>
</dbReference>